<dbReference type="PATRIC" id="fig|1341156.4.peg.1187"/>
<keyword evidence="5" id="KW-0051">Antiviral defense</keyword>
<feature type="domain" description="CRISPR type III-associated protein" evidence="7">
    <location>
        <begin position="7"/>
        <end position="255"/>
    </location>
</feature>
<sequence length="383" mass="44009">MRYYDITLETIGPVHIGSGKEISKKECLYVPQEKKIYIMDKKKMFSRILALGKQENFTRYLMDSRQNNLMNFVRDNNISPDEYKKWSAYVLDDVGVVNVGKSRSKGGGADNVHAFMKDAYGCPYIPGSSLKGALRTVIQSCLVNYRMDNFRGERSAIETETFSRRNRYLSEQEKSIAQKLFYTLERPDAKPYNAVNDCFSGIRVSDSEPLSVSDLMLCRKTDLLPDENENSISVKRECLKPGTKVKFSMEIDESLFDIDSKKLISYIDDNYIMYHNAYLLMFPKEAEHAPQKGEHLLYLGGGSGYATKTTVYPMYTEDEINRAVKTVQKIMVDTTSTKRDGDLHKHRFDFERYEVSPHTLKIAKIGGRVYEMGLCRVDISEKR</sequence>
<dbReference type="RefSeq" id="WP_037287279.1">
    <property type="nucleotide sequence ID" value="NZ_JEOB01000002.1"/>
</dbReference>
<keyword evidence="4" id="KW-0694">RNA-binding</keyword>
<comment type="function">
    <text evidence="1">This subunit might be involved in maturation of a crRNA intermediate to its mature form.</text>
</comment>
<dbReference type="InterPro" id="IPR010173">
    <property type="entry name" value="CRISPR-assoc_Csm5"/>
</dbReference>
<accession>A0A011VYA1</accession>
<evidence type="ECO:0000256" key="2">
    <source>
        <dbReference type="ARBA" id="ARBA00006680"/>
    </source>
</evidence>
<name>A0A011VYA1_RUMAL</name>
<comment type="similarity">
    <text evidence="2">Belongs to the CRISPR-associated Csm5 family.</text>
</comment>
<dbReference type="InterPro" id="IPR005537">
    <property type="entry name" value="RAMP_III_fam"/>
</dbReference>
<organism evidence="8 9">
    <name type="scientific">Ruminococcus albus SY3</name>
    <dbReference type="NCBI Taxonomy" id="1341156"/>
    <lineage>
        <taxon>Bacteria</taxon>
        <taxon>Bacillati</taxon>
        <taxon>Bacillota</taxon>
        <taxon>Clostridia</taxon>
        <taxon>Eubacteriales</taxon>
        <taxon>Oscillospiraceae</taxon>
        <taxon>Ruminococcus</taxon>
    </lineage>
</organism>
<evidence type="ECO:0000259" key="7">
    <source>
        <dbReference type="Pfam" id="PF03787"/>
    </source>
</evidence>
<dbReference type="PANTHER" id="PTHR38007">
    <property type="entry name" value="CRISPR SYSTEM CMS PROTEIN CSM5"/>
    <property type="match status" value="1"/>
</dbReference>
<dbReference type="EMBL" id="JEOB01000002">
    <property type="protein sequence ID" value="EXM40291.1"/>
    <property type="molecule type" value="Genomic_DNA"/>
</dbReference>
<protein>
    <recommendedName>
        <fullName evidence="3">CRISPR system Cms protein Csm5</fullName>
    </recommendedName>
    <alternativeName>
        <fullName evidence="6">CRISPR type III A-associated protein Csm5</fullName>
    </alternativeName>
</protein>
<comment type="caution">
    <text evidence="8">The sequence shown here is derived from an EMBL/GenBank/DDBJ whole genome shotgun (WGS) entry which is preliminary data.</text>
</comment>
<dbReference type="Pfam" id="PF03787">
    <property type="entry name" value="RAMPs"/>
    <property type="match status" value="1"/>
</dbReference>
<proteinExistence type="inferred from homology"/>
<dbReference type="AlphaFoldDB" id="A0A011VYA1"/>
<gene>
    <name evidence="8" type="ORF">RASY3_09445</name>
</gene>
<evidence type="ECO:0000313" key="8">
    <source>
        <dbReference type="EMBL" id="EXM40291.1"/>
    </source>
</evidence>
<evidence type="ECO:0000256" key="5">
    <source>
        <dbReference type="ARBA" id="ARBA00023118"/>
    </source>
</evidence>
<dbReference type="GO" id="GO:0051607">
    <property type="term" value="P:defense response to virus"/>
    <property type="evidence" value="ECO:0007669"/>
    <property type="project" value="UniProtKB-KW"/>
</dbReference>
<dbReference type="Proteomes" id="UP000021369">
    <property type="component" value="Unassembled WGS sequence"/>
</dbReference>
<keyword evidence="9" id="KW-1185">Reference proteome</keyword>
<dbReference type="PANTHER" id="PTHR38007:SF1">
    <property type="entry name" value="CRISPR SYSTEM CMS PROTEIN CSM5"/>
    <property type="match status" value="1"/>
</dbReference>
<evidence type="ECO:0000256" key="4">
    <source>
        <dbReference type="ARBA" id="ARBA00022884"/>
    </source>
</evidence>
<dbReference type="NCBIfam" id="TIGR01899">
    <property type="entry name" value="cas_TM1807_csm5"/>
    <property type="match status" value="1"/>
</dbReference>
<reference evidence="8 9" key="1">
    <citation type="submission" date="2013-06" db="EMBL/GenBank/DDBJ databases">
        <title>Rumen cellulosomics: divergent fiber-degrading strategies revealed by comparative genome-wide analysis of six Ruminococcal strains.</title>
        <authorList>
            <person name="Dassa B."/>
            <person name="Borovok I."/>
            <person name="Lamed R."/>
            <person name="Flint H."/>
            <person name="Yeoman C.J."/>
            <person name="White B."/>
            <person name="Bayer E.A."/>
        </authorList>
    </citation>
    <scope>NUCLEOTIDE SEQUENCE [LARGE SCALE GENOMIC DNA]</scope>
    <source>
        <strain evidence="8 9">SY3</strain>
    </source>
</reference>
<dbReference type="GO" id="GO:0003723">
    <property type="term" value="F:RNA binding"/>
    <property type="evidence" value="ECO:0007669"/>
    <property type="project" value="UniProtKB-KW"/>
</dbReference>
<evidence type="ECO:0000313" key="9">
    <source>
        <dbReference type="Proteomes" id="UP000021369"/>
    </source>
</evidence>
<evidence type="ECO:0000256" key="3">
    <source>
        <dbReference type="ARBA" id="ARBA00016113"/>
    </source>
</evidence>
<evidence type="ECO:0000256" key="1">
    <source>
        <dbReference type="ARBA" id="ARBA00003088"/>
    </source>
</evidence>
<evidence type="ECO:0000256" key="6">
    <source>
        <dbReference type="ARBA" id="ARBA00031720"/>
    </source>
</evidence>